<evidence type="ECO:0000313" key="2">
    <source>
        <dbReference type="EMBL" id="KAG8449729.1"/>
    </source>
</evidence>
<evidence type="ECO:0008006" key="4">
    <source>
        <dbReference type="Google" id="ProtNLM"/>
    </source>
</evidence>
<feature type="region of interest" description="Disordered" evidence="1">
    <location>
        <begin position="1510"/>
        <end position="1579"/>
    </location>
</feature>
<dbReference type="GO" id="GO:0030496">
    <property type="term" value="C:midbody"/>
    <property type="evidence" value="ECO:0007669"/>
    <property type="project" value="TreeGrafter"/>
</dbReference>
<feature type="region of interest" description="Disordered" evidence="1">
    <location>
        <begin position="542"/>
        <end position="567"/>
    </location>
</feature>
<dbReference type="PANTHER" id="PTHR46591:SF1">
    <property type="entry name" value="ZINC FINGER FYVE DOMAIN-CONTAINING PROTEIN 26"/>
    <property type="match status" value="1"/>
</dbReference>
<evidence type="ECO:0000256" key="1">
    <source>
        <dbReference type="SAM" id="MobiDB-lite"/>
    </source>
</evidence>
<feature type="compositionally biased region" description="Basic residues" evidence="1">
    <location>
        <begin position="542"/>
        <end position="556"/>
    </location>
</feature>
<comment type="caution">
    <text evidence="2">The sequence shown here is derived from an EMBL/GenBank/DDBJ whole genome shotgun (WGS) entry which is preliminary data.</text>
</comment>
<gene>
    <name evidence="2" type="ORF">GDO86_016392</name>
</gene>
<name>A0A8T2JWX3_9PIPI</name>
<dbReference type="EMBL" id="JAACNH010000003">
    <property type="protein sequence ID" value="KAG8449729.1"/>
    <property type="molecule type" value="Genomic_DNA"/>
</dbReference>
<dbReference type="GO" id="GO:0005765">
    <property type="term" value="C:lysosomal membrane"/>
    <property type="evidence" value="ECO:0007669"/>
    <property type="project" value="TreeGrafter"/>
</dbReference>
<evidence type="ECO:0000313" key="3">
    <source>
        <dbReference type="Proteomes" id="UP000812440"/>
    </source>
</evidence>
<organism evidence="2 3">
    <name type="scientific">Hymenochirus boettgeri</name>
    <name type="common">Congo dwarf clawed frog</name>
    <dbReference type="NCBI Taxonomy" id="247094"/>
    <lineage>
        <taxon>Eukaryota</taxon>
        <taxon>Metazoa</taxon>
        <taxon>Chordata</taxon>
        <taxon>Craniata</taxon>
        <taxon>Vertebrata</taxon>
        <taxon>Euteleostomi</taxon>
        <taxon>Amphibia</taxon>
        <taxon>Batrachia</taxon>
        <taxon>Anura</taxon>
        <taxon>Pipoidea</taxon>
        <taxon>Pipidae</taxon>
        <taxon>Pipinae</taxon>
        <taxon>Hymenochirus</taxon>
    </lineage>
</organism>
<protein>
    <recommendedName>
        <fullName evidence="4">Zinc finger FYVE domain-containing protein 26</fullName>
    </recommendedName>
</protein>
<dbReference type="GO" id="GO:0032465">
    <property type="term" value="P:regulation of cytokinesis"/>
    <property type="evidence" value="ECO:0007669"/>
    <property type="project" value="TreeGrafter"/>
</dbReference>
<feature type="non-terminal residue" evidence="2">
    <location>
        <position position="1624"/>
    </location>
</feature>
<reference evidence="2" key="1">
    <citation type="thesis" date="2020" institute="ProQuest LLC" country="789 East Eisenhower Parkway, Ann Arbor, MI, USA">
        <title>Comparative Genomics and Chromosome Evolution.</title>
        <authorList>
            <person name="Mudd A.B."/>
        </authorList>
    </citation>
    <scope>NUCLEOTIDE SEQUENCE</scope>
    <source>
        <strain evidence="2">Female2</strain>
        <tissue evidence="2">Blood</tissue>
    </source>
</reference>
<dbReference type="Proteomes" id="UP000812440">
    <property type="component" value="Chromosome 8_10"/>
</dbReference>
<dbReference type="InterPro" id="IPR028730">
    <property type="entry name" value="ZFYVE26"/>
</dbReference>
<dbReference type="GO" id="GO:0005813">
    <property type="term" value="C:centrosome"/>
    <property type="evidence" value="ECO:0007669"/>
    <property type="project" value="TreeGrafter"/>
</dbReference>
<proteinExistence type="predicted"/>
<dbReference type="GO" id="GO:0000281">
    <property type="term" value="P:mitotic cytokinesis"/>
    <property type="evidence" value="ECO:0007669"/>
    <property type="project" value="InterPro"/>
</dbReference>
<accession>A0A8T2JWX3</accession>
<dbReference type="OrthoDB" id="1936617at2759"/>
<keyword evidence="3" id="KW-1185">Reference proteome</keyword>
<dbReference type="PANTHER" id="PTHR46591">
    <property type="entry name" value="ZINC FINGER FYVE DOMAIN-CONTAINING PROTEIN 26"/>
    <property type="match status" value="1"/>
</dbReference>
<dbReference type="GO" id="GO:0032266">
    <property type="term" value="F:phosphatidylinositol-3-phosphate binding"/>
    <property type="evidence" value="ECO:0007669"/>
    <property type="project" value="InterPro"/>
</dbReference>
<dbReference type="GO" id="GO:0000724">
    <property type="term" value="P:double-strand break repair via homologous recombination"/>
    <property type="evidence" value="ECO:0007669"/>
    <property type="project" value="InterPro"/>
</dbReference>
<sequence length="1624" mass="183495">LCQELFIACSRPGGVLTEEQVQGCLLRKKNYALATMYGIVATENLKARITSQRTQGAAFELSYSERAIIALFCDPEQPNPWKTVYFYCLSTGKHFLEQVLLTALALLKREDFSSLNMLLNNKFKPLRRLLVLLGWTHCQSIDSAKSLLCSLHQNKELCNDYVLKEFCDGLMFQVEALEWCIEHSSQAIQKKDILRHLYSLDRHSALYILHHLTNLPELNEEEVLKLLQRGPLSEKGEDSIKQFDNSARAQKCNTVTFQAFSAMKYATYALCVNAHKRVQCRDCLTHLLCGSLEDPELPKVPEKDICTFTDPSSLFIQYFTKCQYYLHLLPGPLRLEILENIFSLLFVSLSDLYKEPSQHNDFPVEKDLVDLTLKTSGHTSLDSSFDKSDITISSPTETLQNKDGFNSADLSGMSQISTVSASGSSQRASSSLPRPNYLDLKHFTRGLSGFLADEVVLDNFLKMLKDDVEELKDLSSWSEQNTETKLLEYMNISVTKETFSSRATQLSKYISEAQWRYKVVMSNRNADEELLCSRHSHRTFKASSFRRRSRKSRGGNKKQLESTSSELSTSESCASNLSLRVDADLQTQSQQLSLLIPMMLSPPEALLISCILRGNYTEAHQVALRFNLQSTSSYGELIFMERYKEVVRELSTVEQKIENQTTETTTRKLSNSLSTLQAIGSAAAAGMVFYSISDVTDRLLAPAEGPVPTLQDEFWLKSAQLERSDVWRQVVEELNPAAMAAFDLACTQAHLWKTCKQLLETAERRLNFFLETKGGRIDSVPEHPIGIRGFQVVLQQLTKIINYHSASDEQSTLEEKISSQFRCNLTELFHTCYPVLSDEHIVRELTLDHELEQVLTQLKAAIGSYEAKGNLIQSLIDQSSAKPLDVQMHPVRQHMSLLLKNLEEHAKFLSGFGPKPDHVGRFFTYIDTLANVLIQSVNAELDPSVEVKVGNPFILLHQKPSQLLSHLLFERQIPPERLSSLLENKNLGLNVEQVIADYCCEPMFFSNARKHSQAQSLFLNIVQLTRHCVELCLPDMNLPVGSSSLHEESKVLPTRPVSPTMDPNQCFLTASALNFLKSKSRLAATMACLSATKSQKPAKSGLSWIELIGSKKESPLDMESIAKECDLLLSEFPVLQRFISTMSAPFQDGSYDGSSFASNICGKPCATLVLLGLHSPIATAVVAEAFQEAVSTKDWTLALQFLDLFTNDLEDLVEVKDAILSCAAALEIDGHRYLFAVKDPTLRSKLTLCFLHKWPLDACIELLSYCVCEPDIEEDMKLQLQNKRREMEVYQKILHLKEDSSWTNWQELKTDCTKDPNTIISIMLDAKDYALCEEWGHFYPVPVELLISLHCEHLLYLLGNEDQEKAIQLLQRIDDPDLKLAISEQALEQQSSILACHFFSEYLLSNFQNSLSETRCLEIREAYMGSKMLLALPESAHPNYKHLISSPLLLLEQLLMNMKIDWASVAVQKIQQLLVELESSFTREDVDNLLCIYAGKALDIPFSFRERRSDSVNRNPENCGQLADPEINSVPSTPDPSTPSLADRSRFQTPQNTQEKVHRRMKSSPEFVPPDKPPAKTQWIPDDTEITCMVCKNERFTMVTPEQSLQECILQTIHLLKSLNPVCG</sequence>